<dbReference type="InterPro" id="IPR056924">
    <property type="entry name" value="SH3_Tf2-1"/>
</dbReference>
<evidence type="ECO:0000313" key="4">
    <source>
        <dbReference type="Proteomes" id="UP000187406"/>
    </source>
</evidence>
<dbReference type="InParanoid" id="A0A1Q3BFC7"/>
<reference evidence="4" key="1">
    <citation type="submission" date="2016-04" db="EMBL/GenBank/DDBJ databases">
        <title>Cephalotus genome sequencing.</title>
        <authorList>
            <person name="Fukushima K."/>
            <person name="Hasebe M."/>
            <person name="Fang X."/>
        </authorList>
    </citation>
    <scope>NUCLEOTIDE SEQUENCE [LARGE SCALE GENOMIC DNA]</scope>
    <source>
        <strain evidence="4">cv. St1</strain>
    </source>
</reference>
<evidence type="ECO:0000313" key="3">
    <source>
        <dbReference type="EMBL" id="GAV66625.1"/>
    </source>
</evidence>
<proteinExistence type="predicted"/>
<evidence type="ECO:0000259" key="2">
    <source>
        <dbReference type="Pfam" id="PF24626"/>
    </source>
</evidence>
<name>A0A1Q3BFC7_CEPFO</name>
<feature type="non-terminal residue" evidence="3">
    <location>
        <position position="1"/>
    </location>
</feature>
<comment type="caution">
    <text evidence="3">The sequence shown here is derived from an EMBL/GenBank/DDBJ whole genome shotgun (WGS) entry which is preliminary data.</text>
</comment>
<dbReference type="OrthoDB" id="1721574at2759"/>
<feature type="domain" description="Tf2-1-like SH3-like" evidence="2">
    <location>
        <begin position="26"/>
        <end position="88"/>
    </location>
</feature>
<evidence type="ECO:0000256" key="1">
    <source>
        <dbReference type="SAM" id="MobiDB-lite"/>
    </source>
</evidence>
<organism evidence="3 4">
    <name type="scientific">Cephalotus follicularis</name>
    <name type="common">Albany pitcher plant</name>
    <dbReference type="NCBI Taxonomy" id="3775"/>
    <lineage>
        <taxon>Eukaryota</taxon>
        <taxon>Viridiplantae</taxon>
        <taxon>Streptophyta</taxon>
        <taxon>Embryophyta</taxon>
        <taxon>Tracheophyta</taxon>
        <taxon>Spermatophyta</taxon>
        <taxon>Magnoliopsida</taxon>
        <taxon>eudicotyledons</taxon>
        <taxon>Gunneridae</taxon>
        <taxon>Pentapetalae</taxon>
        <taxon>rosids</taxon>
        <taxon>fabids</taxon>
        <taxon>Oxalidales</taxon>
        <taxon>Cephalotaceae</taxon>
        <taxon>Cephalotus</taxon>
    </lineage>
</organism>
<dbReference type="EMBL" id="BDDD01000490">
    <property type="protein sequence ID" value="GAV66625.1"/>
    <property type="molecule type" value="Genomic_DNA"/>
</dbReference>
<sequence length="113" mass="13070">KKLEESNEKYKEVADIHRRTKVFNEGDLVWVYLKKERFPSGSYNMLKEKKIGPYPSIKKINDNAYKIELPPNISTHPTFNIQDLTPCHGELKENSWASSLSPEEDDAVPTLSY</sequence>
<dbReference type="Pfam" id="PF24626">
    <property type="entry name" value="SH3_Tf2-1"/>
    <property type="match status" value="1"/>
</dbReference>
<gene>
    <name evidence="3" type="ORF">CFOL_v3_10135</name>
</gene>
<feature type="region of interest" description="Disordered" evidence="1">
    <location>
        <begin position="94"/>
        <end position="113"/>
    </location>
</feature>
<keyword evidence="4" id="KW-1185">Reference proteome</keyword>
<dbReference type="AlphaFoldDB" id="A0A1Q3BFC7"/>
<protein>
    <recommendedName>
        <fullName evidence="2">Tf2-1-like SH3-like domain-containing protein</fullName>
    </recommendedName>
</protein>
<dbReference type="Proteomes" id="UP000187406">
    <property type="component" value="Unassembled WGS sequence"/>
</dbReference>
<accession>A0A1Q3BFC7</accession>